<organism evidence="1">
    <name type="scientific">marine sediment metagenome</name>
    <dbReference type="NCBI Taxonomy" id="412755"/>
    <lineage>
        <taxon>unclassified sequences</taxon>
        <taxon>metagenomes</taxon>
        <taxon>ecological metagenomes</taxon>
    </lineage>
</organism>
<protein>
    <submittedName>
        <fullName evidence="1">Uncharacterized protein</fullName>
    </submittedName>
</protein>
<comment type="caution">
    <text evidence="1">The sequence shown here is derived from an EMBL/GenBank/DDBJ whole genome shotgun (WGS) entry which is preliminary data.</text>
</comment>
<accession>X1B2Y9</accession>
<name>X1B2Y9_9ZZZZ</name>
<gene>
    <name evidence="1" type="ORF">S01H4_27160</name>
</gene>
<feature type="non-terminal residue" evidence="1">
    <location>
        <position position="1"/>
    </location>
</feature>
<dbReference type="AlphaFoldDB" id="X1B2Y9"/>
<dbReference type="EMBL" id="BART01013217">
    <property type="protein sequence ID" value="GAG89345.1"/>
    <property type="molecule type" value="Genomic_DNA"/>
</dbReference>
<sequence>LQGTAGQIAFGLDTGVYYLYVCIATDTWQRVALDATPF</sequence>
<reference evidence="1" key="1">
    <citation type="journal article" date="2014" name="Front. Microbiol.">
        <title>High frequency of phylogenetically diverse reductive dehalogenase-homologous genes in deep subseafloor sedimentary metagenomes.</title>
        <authorList>
            <person name="Kawai M."/>
            <person name="Futagami T."/>
            <person name="Toyoda A."/>
            <person name="Takaki Y."/>
            <person name="Nishi S."/>
            <person name="Hori S."/>
            <person name="Arai W."/>
            <person name="Tsubouchi T."/>
            <person name="Morono Y."/>
            <person name="Uchiyama I."/>
            <person name="Ito T."/>
            <person name="Fujiyama A."/>
            <person name="Inagaki F."/>
            <person name="Takami H."/>
        </authorList>
    </citation>
    <scope>NUCLEOTIDE SEQUENCE</scope>
    <source>
        <strain evidence="1">Expedition CK06-06</strain>
    </source>
</reference>
<proteinExistence type="predicted"/>
<evidence type="ECO:0000313" key="1">
    <source>
        <dbReference type="EMBL" id="GAG89345.1"/>
    </source>
</evidence>